<dbReference type="FunFam" id="3.40.50.200:FF:000014">
    <property type="entry name" value="Proteinase K"/>
    <property type="match status" value="1"/>
</dbReference>
<evidence type="ECO:0000256" key="1">
    <source>
        <dbReference type="ARBA" id="ARBA00011073"/>
    </source>
</evidence>
<comment type="similarity">
    <text evidence="1 5 6">Belongs to the peptidase S8 family.</text>
</comment>
<accession>A0A450TTY6</accession>
<dbReference type="InterPro" id="IPR034193">
    <property type="entry name" value="PCSK9_ProteinaseK-like"/>
</dbReference>
<dbReference type="Gene3D" id="3.30.70.80">
    <property type="entry name" value="Peptidase S8 propeptide/proteinase inhibitor I9"/>
    <property type="match status" value="1"/>
</dbReference>
<feature type="active site" description="Charge relay system" evidence="5">
    <location>
        <position position="376"/>
    </location>
</feature>
<evidence type="ECO:0000313" key="10">
    <source>
        <dbReference type="EMBL" id="VFJ60286.1"/>
    </source>
</evidence>
<feature type="active site" description="Charge relay system" evidence="5">
    <location>
        <position position="180"/>
    </location>
</feature>
<evidence type="ECO:0000259" key="8">
    <source>
        <dbReference type="Pfam" id="PF00082"/>
    </source>
</evidence>
<keyword evidence="4 5" id="KW-0720">Serine protease</keyword>
<feature type="chain" id="PRO_5036113403" evidence="7">
    <location>
        <begin position="20"/>
        <end position="433"/>
    </location>
</feature>
<feature type="domain" description="Peptidase S8/S53" evidence="8">
    <location>
        <begin position="171"/>
        <end position="413"/>
    </location>
</feature>
<evidence type="ECO:0000256" key="4">
    <source>
        <dbReference type="ARBA" id="ARBA00022825"/>
    </source>
</evidence>
<dbReference type="InterPro" id="IPR023828">
    <property type="entry name" value="Peptidase_S8_Ser-AS"/>
</dbReference>
<dbReference type="Pfam" id="PF05922">
    <property type="entry name" value="Inhibitor_I9"/>
    <property type="match status" value="1"/>
</dbReference>
<keyword evidence="2 5" id="KW-0645">Protease</keyword>
<gene>
    <name evidence="10" type="ORF">BECKFM1743A_GA0114220_102602</name>
    <name evidence="12" type="ORF">BECKFM1743B_GA0114221_102292</name>
    <name evidence="11" type="ORF">BECKFM1743C_GA0114222_106372</name>
</gene>
<dbReference type="GO" id="GO:0005615">
    <property type="term" value="C:extracellular space"/>
    <property type="evidence" value="ECO:0007669"/>
    <property type="project" value="TreeGrafter"/>
</dbReference>
<dbReference type="InterPro" id="IPR015500">
    <property type="entry name" value="Peptidase_S8_subtilisin-rel"/>
</dbReference>
<dbReference type="Gene3D" id="3.40.50.200">
    <property type="entry name" value="Peptidase S8/S53 domain"/>
    <property type="match status" value="1"/>
</dbReference>
<evidence type="ECO:0000313" key="11">
    <source>
        <dbReference type="EMBL" id="VFJ72148.1"/>
    </source>
</evidence>
<evidence type="ECO:0000259" key="9">
    <source>
        <dbReference type="Pfam" id="PF05922"/>
    </source>
</evidence>
<dbReference type="GO" id="GO:0006508">
    <property type="term" value="P:proteolysis"/>
    <property type="evidence" value="ECO:0007669"/>
    <property type="project" value="UniProtKB-KW"/>
</dbReference>
<dbReference type="InterPro" id="IPR010259">
    <property type="entry name" value="S8pro/Inhibitor_I9"/>
</dbReference>
<dbReference type="PANTHER" id="PTHR43806">
    <property type="entry name" value="PEPTIDASE S8"/>
    <property type="match status" value="1"/>
</dbReference>
<dbReference type="SUPFAM" id="SSF54897">
    <property type="entry name" value="Protease propeptides/inhibitors"/>
    <property type="match status" value="1"/>
</dbReference>
<dbReference type="SUPFAM" id="SSF52743">
    <property type="entry name" value="Subtilisin-like"/>
    <property type="match status" value="1"/>
</dbReference>
<dbReference type="InterPro" id="IPR036852">
    <property type="entry name" value="Peptidase_S8/S53_dom_sf"/>
</dbReference>
<dbReference type="PROSITE" id="PS51892">
    <property type="entry name" value="SUBTILASE"/>
    <property type="match status" value="1"/>
</dbReference>
<dbReference type="Pfam" id="PF00082">
    <property type="entry name" value="Peptidase_S8"/>
    <property type="match status" value="1"/>
</dbReference>
<dbReference type="AlphaFoldDB" id="A0A450TTY6"/>
<feature type="active site" description="Charge relay system" evidence="5">
    <location>
        <position position="224"/>
    </location>
</feature>
<dbReference type="InterPro" id="IPR000209">
    <property type="entry name" value="Peptidase_S8/S53_dom"/>
</dbReference>
<evidence type="ECO:0000256" key="7">
    <source>
        <dbReference type="SAM" id="SignalP"/>
    </source>
</evidence>
<dbReference type="InterPro" id="IPR022398">
    <property type="entry name" value="Peptidase_S8_His-AS"/>
</dbReference>
<dbReference type="EMBL" id="CAADFL010000229">
    <property type="protein sequence ID" value="VFK12208.1"/>
    <property type="molecule type" value="Genomic_DNA"/>
</dbReference>
<protein>
    <submittedName>
        <fullName evidence="11">Peptidase inhibitor I9</fullName>
    </submittedName>
</protein>
<dbReference type="InterPro" id="IPR050131">
    <property type="entry name" value="Peptidase_S8_subtilisin-like"/>
</dbReference>
<evidence type="ECO:0000313" key="12">
    <source>
        <dbReference type="EMBL" id="VFK12208.1"/>
    </source>
</evidence>
<dbReference type="PROSITE" id="PS00137">
    <property type="entry name" value="SUBTILASE_HIS"/>
    <property type="match status" value="1"/>
</dbReference>
<dbReference type="EMBL" id="CAADEZ010000260">
    <property type="protein sequence ID" value="VFJ60286.1"/>
    <property type="molecule type" value="Genomic_DNA"/>
</dbReference>
<dbReference type="InterPro" id="IPR037045">
    <property type="entry name" value="S8pro/Inhibitor_I9_sf"/>
</dbReference>
<organism evidence="11">
    <name type="scientific">Candidatus Kentrum sp. FM</name>
    <dbReference type="NCBI Taxonomy" id="2126340"/>
    <lineage>
        <taxon>Bacteria</taxon>
        <taxon>Pseudomonadati</taxon>
        <taxon>Pseudomonadota</taxon>
        <taxon>Gammaproteobacteria</taxon>
        <taxon>Candidatus Kentrum</taxon>
    </lineage>
</organism>
<evidence type="ECO:0000256" key="6">
    <source>
        <dbReference type="RuleBase" id="RU003355"/>
    </source>
</evidence>
<dbReference type="PROSITE" id="PS00136">
    <property type="entry name" value="SUBTILASE_ASP"/>
    <property type="match status" value="1"/>
</dbReference>
<dbReference type="EMBL" id="CAADFA010000637">
    <property type="protein sequence ID" value="VFJ72148.1"/>
    <property type="molecule type" value="Genomic_DNA"/>
</dbReference>
<dbReference type="GO" id="GO:0004252">
    <property type="term" value="F:serine-type endopeptidase activity"/>
    <property type="evidence" value="ECO:0007669"/>
    <property type="project" value="UniProtKB-UniRule"/>
</dbReference>
<feature type="signal peptide" evidence="7">
    <location>
        <begin position="1"/>
        <end position="19"/>
    </location>
</feature>
<dbReference type="CDD" id="cd04077">
    <property type="entry name" value="Peptidases_S8_PCSK9_ProteinaseK_like"/>
    <property type="match status" value="1"/>
</dbReference>
<name>A0A450TTY6_9GAMM</name>
<keyword evidence="7" id="KW-0732">Signal</keyword>
<sequence>MKKAIILLAAAFFFGNLYAAGEIGDDADIVQNQYIIVFKNDAFESDTSGVGAQSVDAGESVRQLAERLIDEADQNQSLIENQAAVSSQESTAPAIGNRLGFVYEHALKGFSAILTPEAVRFLRERNLPEIDYIVPDIKVHINQSPTPSWGLDRIDQRDLPLNDTYDYSEMGSGVHVYVIDTGILASHDEFIGRVGNGKDFAEGFYLFNQFIIQPDNDPSDCNGHGTHVAGTISGTTYGVAKDVTLHGVRVLDCSGSGFMSSVIRGVDWVTAHHQSPAVANMSLGGGFYPPLDSAVTNSVVRGITYVVAAGNDSKDACLNSPARVPDAITVAATTRYDEQSSFSNYGDCVDIFAPGSDIVSAYHTGNTATTTMSGTSMASPHVAGVVALYLGEDSDATPAEVTSAILGAASQDKIADAKSDNLLLYSKYLLSGY</sequence>
<dbReference type="PANTHER" id="PTHR43806:SF11">
    <property type="entry name" value="CEREVISIN-RELATED"/>
    <property type="match status" value="1"/>
</dbReference>
<reference evidence="11" key="1">
    <citation type="submission" date="2019-02" db="EMBL/GenBank/DDBJ databases">
        <authorList>
            <person name="Gruber-Vodicka R. H."/>
            <person name="Seah K. B. B."/>
        </authorList>
    </citation>
    <scope>NUCLEOTIDE SEQUENCE</scope>
    <source>
        <strain evidence="10">BECK_BZ163</strain>
        <strain evidence="12">BECK_BZ164</strain>
        <strain evidence="11">BECK_BZ165</strain>
    </source>
</reference>
<evidence type="ECO:0000256" key="2">
    <source>
        <dbReference type="ARBA" id="ARBA00022670"/>
    </source>
</evidence>
<dbReference type="InterPro" id="IPR023827">
    <property type="entry name" value="Peptidase_S8_Asp-AS"/>
</dbReference>
<evidence type="ECO:0000256" key="3">
    <source>
        <dbReference type="ARBA" id="ARBA00022801"/>
    </source>
</evidence>
<evidence type="ECO:0000256" key="5">
    <source>
        <dbReference type="PROSITE-ProRule" id="PRU01240"/>
    </source>
</evidence>
<proteinExistence type="inferred from homology"/>
<dbReference type="PRINTS" id="PR00723">
    <property type="entry name" value="SUBTILISIN"/>
</dbReference>
<dbReference type="PROSITE" id="PS00138">
    <property type="entry name" value="SUBTILASE_SER"/>
    <property type="match status" value="1"/>
</dbReference>
<feature type="domain" description="Inhibitor I9" evidence="9">
    <location>
        <begin position="33"/>
        <end position="141"/>
    </location>
</feature>
<keyword evidence="3 5" id="KW-0378">Hydrolase</keyword>